<dbReference type="InterPro" id="IPR003439">
    <property type="entry name" value="ABC_transporter-like_ATP-bd"/>
</dbReference>
<evidence type="ECO:0000313" key="6">
    <source>
        <dbReference type="Proteomes" id="UP001208938"/>
    </source>
</evidence>
<comment type="caution">
    <text evidence="5">The sequence shown here is derived from an EMBL/GenBank/DDBJ whole genome shotgun (WGS) entry which is preliminary data.</text>
</comment>
<organism evidence="5 6">
    <name type="scientific">Pararhodobacter zhoushanensis</name>
    <dbReference type="NCBI Taxonomy" id="2479545"/>
    <lineage>
        <taxon>Bacteria</taxon>
        <taxon>Pseudomonadati</taxon>
        <taxon>Pseudomonadota</taxon>
        <taxon>Alphaproteobacteria</taxon>
        <taxon>Rhodobacterales</taxon>
        <taxon>Paracoccaceae</taxon>
        <taxon>Pararhodobacter</taxon>
    </lineage>
</organism>
<dbReference type="InterPro" id="IPR051120">
    <property type="entry name" value="ABC_AA/LPS_Transport"/>
</dbReference>
<dbReference type="PANTHER" id="PTHR45772:SF7">
    <property type="entry name" value="AMINO ACID ABC TRANSPORTER ATP-BINDING PROTEIN"/>
    <property type="match status" value="1"/>
</dbReference>
<evidence type="ECO:0000259" key="4">
    <source>
        <dbReference type="PROSITE" id="PS50893"/>
    </source>
</evidence>
<dbReference type="RefSeq" id="WP_264507791.1">
    <property type="nucleotide sequence ID" value="NZ_JAPDFL010000002.1"/>
</dbReference>
<feature type="domain" description="ABC transporter" evidence="4">
    <location>
        <begin position="4"/>
        <end position="236"/>
    </location>
</feature>
<dbReference type="PANTHER" id="PTHR45772">
    <property type="entry name" value="CONSERVED COMPONENT OF ABC TRANSPORTER FOR NATURAL AMINO ACIDS-RELATED"/>
    <property type="match status" value="1"/>
</dbReference>
<dbReference type="EMBL" id="JAPDFL010000002">
    <property type="protein sequence ID" value="MCW1934904.1"/>
    <property type="molecule type" value="Genomic_DNA"/>
</dbReference>
<evidence type="ECO:0000256" key="3">
    <source>
        <dbReference type="ARBA" id="ARBA00022840"/>
    </source>
</evidence>
<dbReference type="InterPro" id="IPR003593">
    <property type="entry name" value="AAA+_ATPase"/>
</dbReference>
<name>A0ABT3H522_9RHOB</name>
<proteinExistence type="predicted"/>
<keyword evidence="6" id="KW-1185">Reference proteome</keyword>
<keyword evidence="2" id="KW-0547">Nucleotide-binding</keyword>
<evidence type="ECO:0000313" key="5">
    <source>
        <dbReference type="EMBL" id="MCW1934904.1"/>
    </source>
</evidence>
<dbReference type="Pfam" id="PF00005">
    <property type="entry name" value="ABC_tran"/>
    <property type="match status" value="1"/>
</dbReference>
<dbReference type="SUPFAM" id="SSF52540">
    <property type="entry name" value="P-loop containing nucleoside triphosphate hydrolases"/>
    <property type="match status" value="1"/>
</dbReference>
<dbReference type="GO" id="GO:0005524">
    <property type="term" value="F:ATP binding"/>
    <property type="evidence" value="ECO:0007669"/>
    <property type="project" value="UniProtKB-KW"/>
</dbReference>
<gene>
    <name evidence="5" type="ORF">OKW52_22290</name>
</gene>
<evidence type="ECO:0000256" key="2">
    <source>
        <dbReference type="ARBA" id="ARBA00022741"/>
    </source>
</evidence>
<dbReference type="Gene3D" id="3.40.50.300">
    <property type="entry name" value="P-loop containing nucleotide triphosphate hydrolases"/>
    <property type="match status" value="1"/>
</dbReference>
<dbReference type="Proteomes" id="UP001208938">
    <property type="component" value="Unassembled WGS sequence"/>
</dbReference>
<sequence>MTQLTLQGVTRRFGVLTAVDAVDLSLRVGECVGLIGPNGAGKSTLLALMVGDLRPTSGQISLNDTVVTRLPVPARVRAGIARAAQIPQIFDRLTVSESVRLPALYGAGLSDTQARAEAAIVLERCGLADKAQAYASALGLLDRKRLELAKALAARPRILLLDEIAAGLTEPEVEEMVVLVKSLRDDRAILWVEHIPMALREACERLIVMERGVKTLDGPFAQVWSDPGLQAVYMGVPGDAAA</sequence>
<dbReference type="PROSITE" id="PS50893">
    <property type="entry name" value="ABC_TRANSPORTER_2"/>
    <property type="match status" value="1"/>
</dbReference>
<keyword evidence="3 5" id="KW-0067">ATP-binding</keyword>
<evidence type="ECO:0000256" key="1">
    <source>
        <dbReference type="ARBA" id="ARBA00022448"/>
    </source>
</evidence>
<reference evidence="5 6" key="1">
    <citation type="submission" date="2022-10" db="EMBL/GenBank/DDBJ databases">
        <title>Pararhodobacter sp. nov., isolated from marine algae.</title>
        <authorList>
            <person name="Choi B.J."/>
            <person name="Kim J.M."/>
            <person name="Lee J.K."/>
            <person name="Choi D.G."/>
            <person name="Jeon C.O."/>
        </authorList>
    </citation>
    <scope>NUCLEOTIDE SEQUENCE [LARGE SCALE GENOMIC DNA]</scope>
    <source>
        <strain evidence="5 6">ZQ420</strain>
    </source>
</reference>
<dbReference type="InterPro" id="IPR027417">
    <property type="entry name" value="P-loop_NTPase"/>
</dbReference>
<accession>A0ABT3H522</accession>
<protein>
    <submittedName>
        <fullName evidence="5">ATP-binding cassette domain-containing protein</fullName>
    </submittedName>
</protein>
<keyword evidence="1" id="KW-0813">Transport</keyword>
<dbReference type="SMART" id="SM00382">
    <property type="entry name" value="AAA"/>
    <property type="match status" value="1"/>
</dbReference>